<feature type="transmembrane region" description="Helical" evidence="8">
    <location>
        <begin position="864"/>
        <end position="882"/>
    </location>
</feature>
<feature type="compositionally biased region" description="Polar residues" evidence="7">
    <location>
        <begin position="394"/>
        <end position="403"/>
    </location>
</feature>
<feature type="domain" description="Sodium/calcium exchanger membrane region" evidence="9">
    <location>
        <begin position="104"/>
        <end position="243"/>
    </location>
</feature>
<feature type="region of interest" description="Disordered" evidence="7">
    <location>
        <begin position="430"/>
        <end position="519"/>
    </location>
</feature>
<dbReference type="GO" id="GO:0006874">
    <property type="term" value="P:intracellular calcium ion homeostasis"/>
    <property type="evidence" value="ECO:0007669"/>
    <property type="project" value="TreeGrafter"/>
</dbReference>
<feature type="transmembrane region" description="Helical" evidence="8">
    <location>
        <begin position="128"/>
        <end position="147"/>
    </location>
</feature>
<organism evidence="10 11">
    <name type="scientific">Trichocladium antarcticum</name>
    <dbReference type="NCBI Taxonomy" id="1450529"/>
    <lineage>
        <taxon>Eukaryota</taxon>
        <taxon>Fungi</taxon>
        <taxon>Dikarya</taxon>
        <taxon>Ascomycota</taxon>
        <taxon>Pezizomycotina</taxon>
        <taxon>Sordariomycetes</taxon>
        <taxon>Sordariomycetidae</taxon>
        <taxon>Sordariales</taxon>
        <taxon>Chaetomiaceae</taxon>
        <taxon>Trichocladium</taxon>
    </lineage>
</organism>
<dbReference type="AlphaFoldDB" id="A0AAN6UNZ4"/>
<evidence type="ECO:0000259" key="9">
    <source>
        <dbReference type="Pfam" id="PF01699"/>
    </source>
</evidence>
<dbReference type="InterPro" id="IPR044880">
    <property type="entry name" value="NCX_ion-bd_dom_sf"/>
</dbReference>
<evidence type="ECO:0000256" key="7">
    <source>
        <dbReference type="SAM" id="MobiDB-lite"/>
    </source>
</evidence>
<keyword evidence="5 8" id="KW-1133">Transmembrane helix</keyword>
<feature type="region of interest" description="Disordered" evidence="7">
    <location>
        <begin position="642"/>
        <end position="661"/>
    </location>
</feature>
<name>A0AAN6UNZ4_9PEZI</name>
<feature type="transmembrane region" description="Helical" evidence="8">
    <location>
        <begin position="167"/>
        <end position="188"/>
    </location>
</feature>
<evidence type="ECO:0000256" key="3">
    <source>
        <dbReference type="ARBA" id="ARBA00022448"/>
    </source>
</evidence>
<feature type="transmembrane region" description="Helical" evidence="8">
    <location>
        <begin position="977"/>
        <end position="995"/>
    </location>
</feature>
<dbReference type="Proteomes" id="UP001304895">
    <property type="component" value="Unassembled WGS sequence"/>
</dbReference>
<feature type="region of interest" description="Disordered" evidence="7">
    <location>
        <begin position="668"/>
        <end position="707"/>
    </location>
</feature>
<proteinExistence type="inferred from homology"/>
<dbReference type="GO" id="GO:0016020">
    <property type="term" value="C:membrane"/>
    <property type="evidence" value="ECO:0007669"/>
    <property type="project" value="UniProtKB-SubCell"/>
</dbReference>
<feature type="transmembrane region" description="Helical" evidence="8">
    <location>
        <begin position="97"/>
        <end position="116"/>
    </location>
</feature>
<dbReference type="Pfam" id="PF01699">
    <property type="entry name" value="Na_Ca_ex"/>
    <property type="match status" value="2"/>
</dbReference>
<feature type="domain" description="Sodium/calcium exchanger membrane region" evidence="9">
    <location>
        <begin position="831"/>
        <end position="992"/>
    </location>
</feature>
<comment type="subcellular location">
    <subcellularLocation>
        <location evidence="1">Membrane</location>
        <topology evidence="1">Multi-pass membrane protein</topology>
    </subcellularLocation>
</comment>
<dbReference type="PANTHER" id="PTHR12266:SF0">
    <property type="entry name" value="MITOCHONDRIAL SODIUM_CALCIUM EXCHANGER PROTEIN"/>
    <property type="match status" value="1"/>
</dbReference>
<feature type="transmembrane region" description="Helical" evidence="8">
    <location>
        <begin position="200"/>
        <end position="218"/>
    </location>
</feature>
<gene>
    <name evidence="10" type="ORF">BT67DRAFT_339225</name>
</gene>
<keyword evidence="6 8" id="KW-0472">Membrane</keyword>
<evidence type="ECO:0000256" key="4">
    <source>
        <dbReference type="ARBA" id="ARBA00022692"/>
    </source>
</evidence>
<feature type="compositionally biased region" description="Low complexity" evidence="7">
    <location>
        <begin position="645"/>
        <end position="654"/>
    </location>
</feature>
<reference evidence="10" key="1">
    <citation type="journal article" date="2023" name="Mol. Phylogenet. Evol.">
        <title>Genome-scale phylogeny and comparative genomics of the fungal order Sordariales.</title>
        <authorList>
            <person name="Hensen N."/>
            <person name="Bonometti L."/>
            <person name="Westerberg I."/>
            <person name="Brannstrom I.O."/>
            <person name="Guillou S."/>
            <person name="Cros-Aarteil S."/>
            <person name="Calhoun S."/>
            <person name="Haridas S."/>
            <person name="Kuo A."/>
            <person name="Mondo S."/>
            <person name="Pangilinan J."/>
            <person name="Riley R."/>
            <person name="LaButti K."/>
            <person name="Andreopoulos B."/>
            <person name="Lipzen A."/>
            <person name="Chen C."/>
            <person name="Yan M."/>
            <person name="Daum C."/>
            <person name="Ng V."/>
            <person name="Clum A."/>
            <person name="Steindorff A."/>
            <person name="Ohm R.A."/>
            <person name="Martin F."/>
            <person name="Silar P."/>
            <person name="Natvig D.O."/>
            <person name="Lalanne C."/>
            <person name="Gautier V."/>
            <person name="Ament-Velasquez S.L."/>
            <person name="Kruys A."/>
            <person name="Hutchinson M.I."/>
            <person name="Powell A.J."/>
            <person name="Barry K."/>
            <person name="Miller A.N."/>
            <person name="Grigoriev I.V."/>
            <person name="Debuchy R."/>
            <person name="Gladieux P."/>
            <person name="Hiltunen Thoren M."/>
            <person name="Johannesson H."/>
        </authorList>
    </citation>
    <scope>NUCLEOTIDE SEQUENCE</scope>
    <source>
        <strain evidence="10">CBS 123565</strain>
    </source>
</reference>
<sequence length="1005" mass="108660">IRSRYSSRPVVGAALLIAVITSYALFLPAPGSSSGGGSGGGGRLQSRGVGGAELDCRLVHNAEDQCAFVLANCGDDDAGLIHYLGFYYCALGAAKPVAFAIITAWLGLLFTTIGIAASDFFSVNLSTIASVLGLSESLAGVTFLAFGNGSPDVFSTFAAMGSNSGSMAIGELVGAAGFITAVVAGSMALVREFKVSKRTFVRDIVFFIVAICFTMVFLADGQLHLWECFAMIGFYLFYVVVVVGWHWLTTRRRRQRMRDAASRTHLYGPGGNGADELEPYRDDPDEDEAVPVNIGRGDRGADAADISLLERGPRIEVDRFGAPSSSSQDEERDIQLAAEMASSMRVNRPRWGRSNTTITPIRPSLVGALEFRSVLSSLQKERNMYLNPLHTRSRSFNQHTNFSADDARGRPRTQTLPAHVHADGVRERALSYGNPPLNLEPATPSPSQPDFTSSLPDTRTSSVTRTFDGRLAPPTPDRHQQFLQIRIPSPSGVGGHASGRTSPSLSPSQPFPSLSESPAALTPYSLQSSQPQEPAVFPFPFPSALDLDAAHHARRHSGLGLADRPRPVRWWPYRLLPAPHVVLATAFPTLQGWGEKRWWDKVVSLVSVPSILLLVITLPVVETERGDDGDSEADVVEHTPEVGFRQQQEQQEQQARQEHTNMAAPSLAVSMPLDGGGDSLPAETEWQAYRRRTRSGSSVSRSPRRNRLASLLSANTPLLPGEQMPRPADAQAQFLTLPVPKPAGPESDSITAASEAPTGWNRWLVAVQLFTGPFFVVLVTWLNTRDDYEQPGKMLVQMILYSLLVSSCLLGALLLTTTEEKKPRYHFLLCYLGFVISVAWISTIAGEVVGVLKAFGVILDISEAILGLTIFAVGSSLGDLVADITVARLGYPVMALAACFGGPMLNILLGVGIGGAWMGIRSANKHHRKHPDVPLHYKPYHIQVGGTLMVSTITVLLTLIILLIVVPSNNWIMSRKIGWGLIGIWTVGTIVSLVVEMTGAFSDVS</sequence>
<feature type="region of interest" description="Disordered" evidence="7">
    <location>
        <begin position="389"/>
        <end position="412"/>
    </location>
</feature>
<dbReference type="GO" id="GO:0008324">
    <property type="term" value="F:monoatomic cation transmembrane transporter activity"/>
    <property type="evidence" value="ECO:0007669"/>
    <property type="project" value="TreeGrafter"/>
</dbReference>
<protein>
    <recommendedName>
        <fullName evidence="9">Sodium/calcium exchanger membrane region domain-containing protein</fullName>
    </recommendedName>
</protein>
<feature type="transmembrane region" description="Helical" evidence="8">
    <location>
        <begin position="894"/>
        <end position="920"/>
    </location>
</feature>
<feature type="transmembrane region" description="Helical" evidence="8">
    <location>
        <begin position="224"/>
        <end position="248"/>
    </location>
</feature>
<feature type="transmembrane region" description="Helical" evidence="8">
    <location>
        <begin position="827"/>
        <end position="852"/>
    </location>
</feature>
<dbReference type="Gene3D" id="1.20.1420.30">
    <property type="entry name" value="NCX, central ion-binding region"/>
    <property type="match status" value="2"/>
</dbReference>
<dbReference type="PANTHER" id="PTHR12266">
    <property type="entry name" value="NA+/CA2+ K+ INDEPENDENT EXCHANGER"/>
    <property type="match status" value="1"/>
</dbReference>
<dbReference type="InterPro" id="IPR004837">
    <property type="entry name" value="NaCa_Exmemb"/>
</dbReference>
<feature type="compositionally biased region" description="Polar residues" evidence="7">
    <location>
        <begin position="448"/>
        <end position="465"/>
    </location>
</feature>
<feature type="compositionally biased region" description="Low complexity" evidence="7">
    <location>
        <begin position="502"/>
        <end position="518"/>
    </location>
</feature>
<dbReference type="EMBL" id="MU853403">
    <property type="protein sequence ID" value="KAK4136393.1"/>
    <property type="molecule type" value="Genomic_DNA"/>
</dbReference>
<evidence type="ECO:0000256" key="2">
    <source>
        <dbReference type="ARBA" id="ARBA00008170"/>
    </source>
</evidence>
<feature type="non-terminal residue" evidence="10">
    <location>
        <position position="1005"/>
    </location>
</feature>
<keyword evidence="11" id="KW-1185">Reference proteome</keyword>
<evidence type="ECO:0000256" key="5">
    <source>
        <dbReference type="ARBA" id="ARBA00022989"/>
    </source>
</evidence>
<accession>A0AAN6UNZ4</accession>
<keyword evidence="3" id="KW-0813">Transport</keyword>
<reference evidence="10" key="2">
    <citation type="submission" date="2023-05" db="EMBL/GenBank/DDBJ databases">
        <authorList>
            <consortium name="Lawrence Berkeley National Laboratory"/>
            <person name="Steindorff A."/>
            <person name="Hensen N."/>
            <person name="Bonometti L."/>
            <person name="Westerberg I."/>
            <person name="Brannstrom I.O."/>
            <person name="Guillou S."/>
            <person name="Cros-Aarteil S."/>
            <person name="Calhoun S."/>
            <person name="Haridas S."/>
            <person name="Kuo A."/>
            <person name="Mondo S."/>
            <person name="Pangilinan J."/>
            <person name="Riley R."/>
            <person name="Labutti K."/>
            <person name="Andreopoulos B."/>
            <person name="Lipzen A."/>
            <person name="Chen C."/>
            <person name="Yanf M."/>
            <person name="Daum C."/>
            <person name="Ng V."/>
            <person name="Clum A."/>
            <person name="Ohm R."/>
            <person name="Martin F."/>
            <person name="Silar P."/>
            <person name="Natvig D."/>
            <person name="Lalanne C."/>
            <person name="Gautier V."/>
            <person name="Ament-Velasquez S.L."/>
            <person name="Kruys A."/>
            <person name="Hutchinson M.I."/>
            <person name="Powell A.J."/>
            <person name="Barry K."/>
            <person name="Miller A.N."/>
            <person name="Grigoriev I.V."/>
            <person name="Debuchy R."/>
            <person name="Gladieux P."/>
            <person name="Thoren M.H."/>
            <person name="Johannesson H."/>
        </authorList>
    </citation>
    <scope>NUCLEOTIDE SEQUENCE</scope>
    <source>
        <strain evidence="10">CBS 123565</strain>
    </source>
</reference>
<feature type="non-terminal residue" evidence="10">
    <location>
        <position position="1"/>
    </location>
</feature>
<keyword evidence="4 8" id="KW-0812">Transmembrane</keyword>
<evidence type="ECO:0000313" key="10">
    <source>
        <dbReference type="EMBL" id="KAK4136393.1"/>
    </source>
</evidence>
<feature type="transmembrane region" description="Helical" evidence="8">
    <location>
        <begin position="794"/>
        <end position="815"/>
    </location>
</feature>
<feature type="transmembrane region" description="Helical" evidence="8">
    <location>
        <begin position="940"/>
        <end position="965"/>
    </location>
</feature>
<evidence type="ECO:0000256" key="6">
    <source>
        <dbReference type="ARBA" id="ARBA00023136"/>
    </source>
</evidence>
<comment type="caution">
    <text evidence="10">The sequence shown here is derived from an EMBL/GenBank/DDBJ whole genome shotgun (WGS) entry which is preliminary data.</text>
</comment>
<evidence type="ECO:0000256" key="1">
    <source>
        <dbReference type="ARBA" id="ARBA00004141"/>
    </source>
</evidence>
<evidence type="ECO:0000256" key="8">
    <source>
        <dbReference type="SAM" id="Phobius"/>
    </source>
</evidence>
<comment type="similarity">
    <text evidence="2">Belongs to the Ca(2+):cation antiporter (CaCA) (TC 2.A.19) family.</text>
</comment>
<dbReference type="InterPro" id="IPR051359">
    <property type="entry name" value="CaCA_antiporter"/>
</dbReference>
<feature type="region of interest" description="Disordered" evidence="7">
    <location>
        <begin position="259"/>
        <end position="298"/>
    </location>
</feature>
<evidence type="ECO:0000313" key="11">
    <source>
        <dbReference type="Proteomes" id="UP001304895"/>
    </source>
</evidence>
<feature type="transmembrane region" description="Helical" evidence="8">
    <location>
        <begin position="763"/>
        <end position="782"/>
    </location>
</feature>